<protein>
    <recommendedName>
        <fullName evidence="6 7">Glutaminase</fullName>
        <ecNumber evidence="3 7">3.5.1.2</ecNumber>
    </recommendedName>
</protein>
<feature type="binding site" evidence="7">
    <location>
        <position position="115"/>
    </location>
    <ligand>
        <name>substrate</name>
    </ligand>
</feature>
<dbReference type="GO" id="GO:0006537">
    <property type="term" value="P:glutamate biosynthetic process"/>
    <property type="evidence" value="ECO:0007669"/>
    <property type="project" value="TreeGrafter"/>
</dbReference>
<comment type="subunit">
    <text evidence="2 7">Homotetramer.</text>
</comment>
<feature type="binding site" evidence="7">
    <location>
        <position position="242"/>
    </location>
    <ligand>
        <name>substrate</name>
    </ligand>
</feature>
<dbReference type="GO" id="GO:0004359">
    <property type="term" value="F:glutaminase activity"/>
    <property type="evidence" value="ECO:0007669"/>
    <property type="project" value="UniProtKB-UniRule"/>
</dbReference>
<dbReference type="OrthoDB" id="9788822at2"/>
<evidence type="ECO:0000256" key="7">
    <source>
        <dbReference type="HAMAP-Rule" id="MF_00313"/>
    </source>
</evidence>
<evidence type="ECO:0000256" key="4">
    <source>
        <dbReference type="ARBA" id="ARBA00022801"/>
    </source>
</evidence>
<dbReference type="InterPro" id="IPR018490">
    <property type="entry name" value="cNMP-bd_dom_sf"/>
</dbReference>
<dbReference type="NCBIfam" id="TIGR03814">
    <property type="entry name" value="Gln_ase"/>
    <property type="match status" value="1"/>
</dbReference>
<dbReference type="Gene3D" id="3.30.750.24">
    <property type="entry name" value="STAS domain"/>
    <property type="match status" value="1"/>
</dbReference>
<sequence length="600" mass="63563">MTGSPVSDFLSRLHAQIVPQTGGDVATYIPELAQVDPDKFGLAVAALDGVVYTAGDAEQPFTIQSVSKPFVMALAIQDRGLEGLLSVVGVEPTGDPFNAVTLEEDTGRPFNPMVNAGAIVTSALVAGDDPQQGWQRILSGLAAFAGRPLGIDERVLRSELETADRNRAIAYLMRSMGALRLGVEEALGVYCRQCSTLVTARDLAVMAATLAHGGRNPVTGEQVVRPEVVTYVLSVMLTCGLYDFSGEWMFRTGMPAKCGVGGGISVVLPGQLGIGTFSPRLDRQGNSVRGVAACEVLSRRLDLHVMRPRADATPAVHRHLHGSQVRSRRGRPARERAVLDAARAIAVIELQGVLAFKEAEFTSRLMADQTCRWLVLDAARVDLVDPVARRLLDATIRKLDVDGATVLLSGPWPPTLTAGRTHFMSASDAVEACEDTLVLEAGLPGPREAVPLTSNDLCAGMSGEDVALIESLGETLDFDRGDVIERSGTEGYALIFVIRGVIAMQSAADQKPSTASLGDALKLTSRSAGTAVSSLAFGTTNALPRLVAQTPATVTALTGEALQTVETEHPTVAVRLYRNAAVAVAAEYRWSAAENVAMSR</sequence>
<dbReference type="EC" id="3.5.1.2" evidence="3 7"/>
<dbReference type="PANTHER" id="PTHR12544">
    <property type="entry name" value="GLUTAMINASE"/>
    <property type="match status" value="1"/>
</dbReference>
<dbReference type="HAMAP" id="MF_00313">
    <property type="entry name" value="Glutaminase"/>
    <property type="match status" value="1"/>
</dbReference>
<accession>A0A7J5UL81</accession>
<reference evidence="9 10" key="1">
    <citation type="submission" date="2019-10" db="EMBL/GenBank/DDBJ databases">
        <title>Georgenia wutianyii sp. nov. and Georgenia yuyongxinii sp. nov. isolated from plateau pika (Ochotona curzoniae) in the Qinghai-Tibet plateau of China.</title>
        <authorList>
            <person name="Tian Z."/>
        </authorList>
    </citation>
    <scope>NUCLEOTIDE SEQUENCE [LARGE SCALE GENOMIC DNA]</scope>
    <source>
        <strain evidence="9 10">DSM 21501</strain>
    </source>
</reference>
<dbReference type="InterPro" id="IPR012338">
    <property type="entry name" value="Beta-lactam/transpept-like"/>
</dbReference>
<feature type="binding site" evidence="7">
    <location>
        <position position="159"/>
    </location>
    <ligand>
        <name>substrate</name>
    </ligand>
</feature>
<dbReference type="EMBL" id="WHJE01000095">
    <property type="protein sequence ID" value="KAE8763106.1"/>
    <property type="molecule type" value="Genomic_DNA"/>
</dbReference>
<keyword evidence="7" id="KW-0007">Acetylation</keyword>
<comment type="catalytic activity">
    <reaction evidence="5 7">
        <text>L-glutamine + H2O = L-glutamate + NH4(+)</text>
        <dbReference type="Rhea" id="RHEA:15889"/>
        <dbReference type="ChEBI" id="CHEBI:15377"/>
        <dbReference type="ChEBI" id="CHEBI:28938"/>
        <dbReference type="ChEBI" id="CHEBI:29985"/>
        <dbReference type="ChEBI" id="CHEBI:58359"/>
        <dbReference type="EC" id="3.5.1.2"/>
    </reaction>
</comment>
<dbReference type="InterPro" id="IPR002645">
    <property type="entry name" value="STAS_dom"/>
</dbReference>
<dbReference type="SUPFAM" id="SSF52091">
    <property type="entry name" value="SpoIIaa-like"/>
    <property type="match status" value="1"/>
</dbReference>
<dbReference type="SUPFAM" id="SSF51206">
    <property type="entry name" value="cAMP-binding domain-like"/>
    <property type="match status" value="1"/>
</dbReference>
<evidence type="ECO:0000256" key="2">
    <source>
        <dbReference type="ARBA" id="ARBA00011881"/>
    </source>
</evidence>
<evidence type="ECO:0000256" key="3">
    <source>
        <dbReference type="ARBA" id="ARBA00012918"/>
    </source>
</evidence>
<evidence type="ECO:0000313" key="9">
    <source>
        <dbReference type="EMBL" id="KAE8763106.1"/>
    </source>
</evidence>
<feature type="binding site" evidence="7">
    <location>
        <position position="65"/>
    </location>
    <ligand>
        <name>substrate</name>
    </ligand>
</feature>
<dbReference type="InterPro" id="IPR015868">
    <property type="entry name" value="Glutaminase"/>
</dbReference>
<feature type="binding site" evidence="7">
    <location>
        <position position="166"/>
    </location>
    <ligand>
        <name>substrate</name>
    </ligand>
</feature>
<keyword evidence="4 7" id="KW-0378">Hydrolase</keyword>
<comment type="caution">
    <text evidence="9">The sequence shown here is derived from an EMBL/GenBank/DDBJ whole genome shotgun (WGS) entry which is preliminary data.</text>
</comment>
<evidence type="ECO:0000256" key="1">
    <source>
        <dbReference type="ARBA" id="ARBA00011076"/>
    </source>
</evidence>
<feature type="binding site" evidence="7">
    <location>
        <position position="260"/>
    </location>
    <ligand>
        <name>substrate</name>
    </ligand>
</feature>
<dbReference type="Gene3D" id="2.60.120.10">
    <property type="entry name" value="Jelly Rolls"/>
    <property type="match status" value="1"/>
</dbReference>
<dbReference type="GO" id="GO:0006543">
    <property type="term" value="P:L-glutamine catabolic process"/>
    <property type="evidence" value="ECO:0007669"/>
    <property type="project" value="TreeGrafter"/>
</dbReference>
<organism evidence="9 10">
    <name type="scientific">Georgenia thermotolerans</name>
    <dbReference type="NCBI Taxonomy" id="527326"/>
    <lineage>
        <taxon>Bacteria</taxon>
        <taxon>Bacillati</taxon>
        <taxon>Actinomycetota</taxon>
        <taxon>Actinomycetes</taxon>
        <taxon>Micrococcales</taxon>
        <taxon>Bogoriellaceae</taxon>
        <taxon>Georgenia</taxon>
    </lineage>
</organism>
<feature type="binding site" evidence="7">
    <location>
        <position position="190"/>
    </location>
    <ligand>
        <name>substrate</name>
    </ligand>
</feature>
<dbReference type="AlphaFoldDB" id="A0A7J5UL81"/>
<name>A0A7J5UL81_9MICO</name>
<gene>
    <name evidence="7 9" type="primary">glsA</name>
    <name evidence="9" type="ORF">GB883_15965</name>
</gene>
<proteinExistence type="inferred from homology"/>
<evidence type="ECO:0000259" key="8">
    <source>
        <dbReference type="PROSITE" id="PS50801"/>
    </source>
</evidence>
<dbReference type="RefSeq" id="WP_152203270.1">
    <property type="nucleotide sequence ID" value="NZ_VUKF01000025.1"/>
</dbReference>
<dbReference type="Gene3D" id="3.40.710.10">
    <property type="entry name" value="DD-peptidase/beta-lactamase superfamily"/>
    <property type="match status" value="1"/>
</dbReference>
<dbReference type="Proteomes" id="UP000451860">
    <property type="component" value="Unassembled WGS sequence"/>
</dbReference>
<dbReference type="FunFam" id="3.40.710.10:FF:000005">
    <property type="entry name" value="Glutaminase"/>
    <property type="match status" value="1"/>
</dbReference>
<evidence type="ECO:0000256" key="5">
    <source>
        <dbReference type="ARBA" id="ARBA00049534"/>
    </source>
</evidence>
<dbReference type="SUPFAM" id="SSF56601">
    <property type="entry name" value="beta-lactamase/transpeptidase-like"/>
    <property type="match status" value="1"/>
</dbReference>
<evidence type="ECO:0000313" key="10">
    <source>
        <dbReference type="Proteomes" id="UP000451860"/>
    </source>
</evidence>
<dbReference type="Pfam" id="PF04960">
    <property type="entry name" value="Glutaminase"/>
    <property type="match status" value="1"/>
</dbReference>
<evidence type="ECO:0000256" key="6">
    <source>
        <dbReference type="ARBA" id="ARBA00070405"/>
    </source>
</evidence>
<comment type="similarity">
    <text evidence="1 7">Belongs to the glutaminase family.</text>
</comment>
<dbReference type="InterPro" id="IPR014710">
    <property type="entry name" value="RmlC-like_jellyroll"/>
</dbReference>
<dbReference type="PROSITE" id="PS50801">
    <property type="entry name" value="STAS"/>
    <property type="match status" value="1"/>
</dbReference>
<dbReference type="PANTHER" id="PTHR12544:SF29">
    <property type="entry name" value="GLUTAMINASE"/>
    <property type="match status" value="1"/>
</dbReference>
<keyword evidence="10" id="KW-1185">Reference proteome</keyword>
<feature type="domain" description="STAS" evidence="8">
    <location>
        <begin position="335"/>
        <end position="410"/>
    </location>
</feature>
<dbReference type="InterPro" id="IPR036513">
    <property type="entry name" value="STAS_dom_sf"/>
</dbReference>